<reference evidence="2 3" key="1">
    <citation type="submission" date="2020-03" db="EMBL/GenBank/DDBJ databases">
        <title>Whole genome shotgun sequence of Phytohabitans suffuscus NBRC 105367.</title>
        <authorList>
            <person name="Komaki H."/>
            <person name="Tamura T."/>
        </authorList>
    </citation>
    <scope>NUCLEOTIDE SEQUENCE [LARGE SCALE GENOMIC DNA]</scope>
    <source>
        <strain evidence="2 3">NBRC 105367</strain>
    </source>
</reference>
<proteinExistence type="predicted"/>
<name>A0A6F8YII1_9ACTN</name>
<feature type="region of interest" description="Disordered" evidence="1">
    <location>
        <begin position="32"/>
        <end position="54"/>
    </location>
</feature>
<keyword evidence="3" id="KW-1185">Reference proteome</keyword>
<protein>
    <submittedName>
        <fullName evidence="2">Uncharacterized protein</fullName>
    </submittedName>
</protein>
<dbReference type="EMBL" id="AP022871">
    <property type="protein sequence ID" value="BCB85912.1"/>
    <property type="molecule type" value="Genomic_DNA"/>
</dbReference>
<dbReference type="Proteomes" id="UP000503011">
    <property type="component" value="Chromosome"/>
</dbReference>
<evidence type="ECO:0000256" key="1">
    <source>
        <dbReference type="SAM" id="MobiDB-lite"/>
    </source>
</evidence>
<organism evidence="2 3">
    <name type="scientific">Phytohabitans suffuscus</name>
    <dbReference type="NCBI Taxonomy" id="624315"/>
    <lineage>
        <taxon>Bacteria</taxon>
        <taxon>Bacillati</taxon>
        <taxon>Actinomycetota</taxon>
        <taxon>Actinomycetes</taxon>
        <taxon>Micromonosporales</taxon>
        <taxon>Micromonosporaceae</taxon>
    </lineage>
</organism>
<reference evidence="2 3" key="2">
    <citation type="submission" date="2020-03" db="EMBL/GenBank/DDBJ databases">
        <authorList>
            <person name="Ichikawa N."/>
            <person name="Kimura A."/>
            <person name="Kitahashi Y."/>
            <person name="Uohara A."/>
        </authorList>
    </citation>
    <scope>NUCLEOTIDE SEQUENCE [LARGE SCALE GENOMIC DNA]</scope>
    <source>
        <strain evidence="2 3">NBRC 105367</strain>
    </source>
</reference>
<accession>A0A6F8YII1</accession>
<dbReference type="AlphaFoldDB" id="A0A6F8YII1"/>
<dbReference type="KEGG" id="psuu:Psuf_032250"/>
<evidence type="ECO:0000313" key="2">
    <source>
        <dbReference type="EMBL" id="BCB85912.1"/>
    </source>
</evidence>
<gene>
    <name evidence="2" type="ORF">Psuf_032250</name>
</gene>
<sequence>MLAVAKATLAEAARNERYPARAHQTLNEPVADLAAGPSRSSPAARVLAATREPD</sequence>
<evidence type="ECO:0000313" key="3">
    <source>
        <dbReference type="Proteomes" id="UP000503011"/>
    </source>
</evidence>
<feature type="compositionally biased region" description="Low complexity" evidence="1">
    <location>
        <begin position="34"/>
        <end position="45"/>
    </location>
</feature>